<dbReference type="SMART" id="SM00774">
    <property type="entry name" value="WRKY"/>
    <property type="match status" value="1"/>
</dbReference>
<feature type="region of interest" description="Disordered" evidence="6">
    <location>
        <begin position="45"/>
        <end position="64"/>
    </location>
</feature>
<keyword evidence="4" id="KW-0804">Transcription</keyword>
<dbReference type="InterPro" id="IPR044810">
    <property type="entry name" value="WRKY_plant"/>
</dbReference>
<evidence type="ECO:0000313" key="8">
    <source>
        <dbReference type="Proteomes" id="UP000694864"/>
    </source>
</evidence>
<organism evidence="8 9">
    <name type="scientific">Camelina sativa</name>
    <name type="common">False flax</name>
    <name type="synonym">Myagrum sativum</name>
    <dbReference type="NCBI Taxonomy" id="90675"/>
    <lineage>
        <taxon>Eukaryota</taxon>
        <taxon>Viridiplantae</taxon>
        <taxon>Streptophyta</taxon>
        <taxon>Embryophyta</taxon>
        <taxon>Tracheophyta</taxon>
        <taxon>Spermatophyta</taxon>
        <taxon>Magnoliopsida</taxon>
        <taxon>eudicotyledons</taxon>
        <taxon>Gunneridae</taxon>
        <taxon>Pentapetalae</taxon>
        <taxon>rosids</taxon>
        <taxon>malvids</taxon>
        <taxon>Brassicales</taxon>
        <taxon>Brassicaceae</taxon>
        <taxon>Camelineae</taxon>
        <taxon>Camelina</taxon>
    </lineage>
</organism>
<feature type="region of interest" description="Disordered" evidence="6">
    <location>
        <begin position="219"/>
        <end position="263"/>
    </location>
</feature>
<evidence type="ECO:0000256" key="1">
    <source>
        <dbReference type="ARBA" id="ARBA00004123"/>
    </source>
</evidence>
<evidence type="ECO:0000256" key="3">
    <source>
        <dbReference type="ARBA" id="ARBA00023125"/>
    </source>
</evidence>
<protein>
    <submittedName>
        <fullName evidence="9">Probable WRKY transcription factor 10</fullName>
    </submittedName>
</protein>
<keyword evidence="5" id="KW-0539">Nucleus</keyword>
<comment type="subcellular location">
    <subcellularLocation>
        <location evidence="1">Nucleus</location>
    </subcellularLocation>
</comment>
<dbReference type="GeneID" id="104760038"/>
<keyword evidence="8" id="KW-1185">Reference proteome</keyword>
<feature type="compositionally biased region" description="Acidic residues" evidence="6">
    <location>
        <begin position="219"/>
        <end position="255"/>
    </location>
</feature>
<evidence type="ECO:0000256" key="6">
    <source>
        <dbReference type="SAM" id="MobiDB-lite"/>
    </source>
</evidence>
<evidence type="ECO:0000259" key="7">
    <source>
        <dbReference type="PROSITE" id="PS50811"/>
    </source>
</evidence>
<dbReference type="InterPro" id="IPR003657">
    <property type="entry name" value="WRKY_dom"/>
</dbReference>
<dbReference type="RefSeq" id="XP_019094606.1">
    <property type="nucleotide sequence ID" value="XM_019239061.1"/>
</dbReference>
<evidence type="ECO:0000256" key="4">
    <source>
        <dbReference type="ARBA" id="ARBA00023163"/>
    </source>
</evidence>
<feature type="region of interest" description="Disordered" evidence="6">
    <location>
        <begin position="346"/>
        <end position="387"/>
    </location>
</feature>
<evidence type="ECO:0000256" key="2">
    <source>
        <dbReference type="ARBA" id="ARBA00023015"/>
    </source>
</evidence>
<dbReference type="PANTHER" id="PTHR31221">
    <property type="entry name" value="WRKY TRANSCRIPTION FACTOR PROTEIN 1-RELATED"/>
    <property type="match status" value="1"/>
</dbReference>
<keyword evidence="3" id="KW-0238">DNA-binding</keyword>
<evidence type="ECO:0000256" key="5">
    <source>
        <dbReference type="ARBA" id="ARBA00023242"/>
    </source>
</evidence>
<dbReference type="Pfam" id="PF03106">
    <property type="entry name" value="WRKY"/>
    <property type="match status" value="1"/>
</dbReference>
<feature type="domain" description="WRKY" evidence="7">
    <location>
        <begin position="289"/>
        <end position="354"/>
    </location>
</feature>
<reference evidence="8" key="1">
    <citation type="journal article" date="2014" name="Nat. Commun.">
        <title>The emerging biofuel crop Camelina sativa retains a highly undifferentiated hexaploid genome structure.</title>
        <authorList>
            <person name="Kagale S."/>
            <person name="Koh C."/>
            <person name="Nixon J."/>
            <person name="Bollina V."/>
            <person name="Clarke W.E."/>
            <person name="Tuteja R."/>
            <person name="Spillane C."/>
            <person name="Robinson S.J."/>
            <person name="Links M.G."/>
            <person name="Clarke C."/>
            <person name="Higgins E.E."/>
            <person name="Huebert T."/>
            <person name="Sharpe A.G."/>
            <person name="Parkin I.A."/>
        </authorList>
    </citation>
    <scope>NUCLEOTIDE SEQUENCE [LARGE SCALE GENOMIC DNA]</scope>
    <source>
        <strain evidence="8">cv. DH55</strain>
    </source>
</reference>
<dbReference type="Gene3D" id="2.20.25.80">
    <property type="entry name" value="WRKY domain"/>
    <property type="match status" value="1"/>
</dbReference>
<accession>A0ABM1R6G8</accession>
<dbReference type="PANTHER" id="PTHR31221:SF239">
    <property type="entry name" value="WRKY TRANSCRIPTION FACTOR 10-RELATED"/>
    <property type="match status" value="1"/>
</dbReference>
<feature type="compositionally biased region" description="Polar residues" evidence="6">
    <location>
        <begin position="358"/>
        <end position="387"/>
    </location>
</feature>
<evidence type="ECO:0000313" key="9">
    <source>
        <dbReference type="RefSeq" id="XP_019094606.1"/>
    </source>
</evidence>
<dbReference type="Proteomes" id="UP000694864">
    <property type="component" value="Chromosome 17"/>
</dbReference>
<proteinExistence type="predicted"/>
<name>A0ABM1R6G8_CAMSA</name>
<dbReference type="PROSITE" id="PS50811">
    <property type="entry name" value="WRKY"/>
    <property type="match status" value="1"/>
</dbReference>
<dbReference type="InterPro" id="IPR036576">
    <property type="entry name" value="WRKY_dom_sf"/>
</dbReference>
<reference evidence="9" key="2">
    <citation type="submission" date="2025-08" db="UniProtKB">
        <authorList>
            <consortium name="RefSeq"/>
        </authorList>
    </citation>
    <scope>IDENTIFICATION</scope>
    <source>
        <tissue evidence="9">Leaf</tissue>
    </source>
</reference>
<gene>
    <name evidence="9" type="primary">LOC104760038</name>
</gene>
<dbReference type="SUPFAM" id="SSF118290">
    <property type="entry name" value="WRKY DNA-binding domain"/>
    <property type="match status" value="1"/>
</dbReference>
<sequence length="467" mass="52061">MSDFDGNFVEMTSCWTPLSTPSPRTILAMMGQTNDGLNPISQIFPQTNLPRDHADQSGQRPGLGERLATKVGLNLPRLDIENRSPLGAFFRSSAAPSPIGAITPGFSPSILLQSPKMVTDSSQIIPQSLATTYKPEEMVKPSGEDNATAMIFNNDLPYQSISVDPHPLDAFDDILTEESIYMPSYEPHVERPIGAPFVPSFEPEIVGDTNVNFNSILEKEDEDEEDEVEIEVEEEDEEQEQEEVDHVDDFADFDDAPPSPKRRRFEVSSNMIGATRTSKAQRIILQMESDEDNPEDGFRWRKYGQKVVKGNPNPRSYFKCTVNGCNVKKHVERGADDFKILVTSYDGIHNHPPPPTRSRLTSGPRNRSGITMSQNHGNRTSRAPVPSSSVITSMEMMPITSFTPQVDLTRVYKTGLSKLPNIPAYDQNPDNTYRNEEPMMNVAHDGSGIYGGIMHRLFNGFGMNFDL</sequence>
<keyword evidence="2" id="KW-0805">Transcription regulation</keyword>